<comment type="caution">
    <text evidence="1">The sequence shown here is derived from an EMBL/GenBank/DDBJ whole genome shotgun (WGS) entry which is preliminary data.</text>
</comment>
<proteinExistence type="predicted"/>
<dbReference type="AlphaFoldDB" id="A0ABD1F6X4"/>
<dbReference type="EMBL" id="JBDJPC010000002">
    <property type="protein sequence ID" value="KAL1513341.1"/>
    <property type="molecule type" value="Genomic_DNA"/>
</dbReference>
<gene>
    <name evidence="1" type="ORF">ABEB36_002762</name>
</gene>
<name>A0ABD1F6X4_HYPHA</name>
<organism evidence="1 2">
    <name type="scientific">Hypothenemus hampei</name>
    <name type="common">Coffee berry borer</name>
    <dbReference type="NCBI Taxonomy" id="57062"/>
    <lineage>
        <taxon>Eukaryota</taxon>
        <taxon>Metazoa</taxon>
        <taxon>Ecdysozoa</taxon>
        <taxon>Arthropoda</taxon>
        <taxon>Hexapoda</taxon>
        <taxon>Insecta</taxon>
        <taxon>Pterygota</taxon>
        <taxon>Neoptera</taxon>
        <taxon>Endopterygota</taxon>
        <taxon>Coleoptera</taxon>
        <taxon>Polyphaga</taxon>
        <taxon>Cucujiformia</taxon>
        <taxon>Curculionidae</taxon>
        <taxon>Scolytinae</taxon>
        <taxon>Hypothenemus</taxon>
    </lineage>
</organism>
<sequence>MSFSLFPIFEPGRKHIRYSAFALFKFLYACTLERNVNQATFMASSQRFWWRYFNLKHARYEDLDMTNEGNIGIKPHNACYCFPPKRQIWIKKTLVCFGNGTLESEVSYRRILNPATVQPQKAFYRRRNKCEVIKVDEFRIFRRCSMDLQMPPSLPNMAPGEDWRRRCHGHRFLVCQNCRTMWNRDRNAGRNIVLIAMSCMNYRSSMKWLHQIVGITGHRSTVVVIDRIPKGVCESFILKFA</sequence>
<dbReference type="Proteomes" id="UP001566132">
    <property type="component" value="Unassembled WGS sequence"/>
</dbReference>
<accession>A0ABD1F6X4</accession>
<evidence type="ECO:0000313" key="2">
    <source>
        <dbReference type="Proteomes" id="UP001566132"/>
    </source>
</evidence>
<evidence type="ECO:0000313" key="1">
    <source>
        <dbReference type="EMBL" id="KAL1513341.1"/>
    </source>
</evidence>
<keyword evidence="2" id="KW-1185">Reference proteome</keyword>
<reference evidence="1 2" key="1">
    <citation type="submission" date="2024-05" db="EMBL/GenBank/DDBJ databases">
        <title>Genetic variation in Jamaican populations of the coffee berry borer (Hypothenemus hampei).</title>
        <authorList>
            <person name="Errbii M."/>
            <person name="Myrie A."/>
        </authorList>
    </citation>
    <scope>NUCLEOTIDE SEQUENCE [LARGE SCALE GENOMIC DNA]</scope>
    <source>
        <strain evidence="1">JA-Hopewell-2020-01-JO</strain>
        <tissue evidence="1">Whole body</tissue>
    </source>
</reference>
<protein>
    <submittedName>
        <fullName evidence="1">Uncharacterized protein</fullName>
    </submittedName>
</protein>